<dbReference type="Gene3D" id="2.60.40.10">
    <property type="entry name" value="Immunoglobulins"/>
    <property type="match status" value="1"/>
</dbReference>
<evidence type="ECO:0000313" key="3">
    <source>
        <dbReference type="Proteomes" id="UP001642487"/>
    </source>
</evidence>
<feature type="chain" id="PRO_5046341261" description="Phylloplanin-like" evidence="1">
    <location>
        <begin position="26"/>
        <end position="157"/>
    </location>
</feature>
<dbReference type="Proteomes" id="UP001642487">
    <property type="component" value="Chromosome 3"/>
</dbReference>
<dbReference type="PANTHER" id="PTHR34458:SF5">
    <property type="entry name" value="POLLEN OLE E 1 ALLERGEN AND EXTENSIN FAMILY PROTEIN"/>
    <property type="match status" value="1"/>
</dbReference>
<reference evidence="2 3" key="1">
    <citation type="submission" date="2024-03" db="EMBL/GenBank/DDBJ databases">
        <authorList>
            <person name="Gkanogiannis A."/>
            <person name="Becerra Lopez-Lavalle L."/>
        </authorList>
    </citation>
    <scope>NUCLEOTIDE SEQUENCE [LARGE SCALE GENOMIC DNA]</scope>
</reference>
<evidence type="ECO:0000256" key="1">
    <source>
        <dbReference type="SAM" id="SignalP"/>
    </source>
</evidence>
<feature type="signal peptide" evidence="1">
    <location>
        <begin position="1"/>
        <end position="25"/>
    </location>
</feature>
<dbReference type="InterPro" id="IPR040404">
    <property type="entry name" value="Phylloplanin-like"/>
</dbReference>
<proteinExistence type="predicted"/>
<keyword evidence="3" id="KW-1185">Reference proteome</keyword>
<dbReference type="InterPro" id="IPR013783">
    <property type="entry name" value="Ig-like_fold"/>
</dbReference>
<dbReference type="EMBL" id="OZ021737">
    <property type="protein sequence ID" value="CAK9318512.1"/>
    <property type="molecule type" value="Genomic_DNA"/>
</dbReference>
<name>A0ABP0YDF6_9ROSI</name>
<organism evidence="2 3">
    <name type="scientific">Citrullus colocynthis</name>
    <name type="common">colocynth</name>
    <dbReference type="NCBI Taxonomy" id="252529"/>
    <lineage>
        <taxon>Eukaryota</taxon>
        <taxon>Viridiplantae</taxon>
        <taxon>Streptophyta</taxon>
        <taxon>Embryophyta</taxon>
        <taxon>Tracheophyta</taxon>
        <taxon>Spermatophyta</taxon>
        <taxon>Magnoliopsida</taxon>
        <taxon>eudicotyledons</taxon>
        <taxon>Gunneridae</taxon>
        <taxon>Pentapetalae</taxon>
        <taxon>rosids</taxon>
        <taxon>fabids</taxon>
        <taxon>Cucurbitales</taxon>
        <taxon>Cucurbitaceae</taxon>
        <taxon>Benincaseae</taxon>
        <taxon>Citrullus</taxon>
    </lineage>
</organism>
<sequence>MGYLKSVLFVLVMIIGVGAPLMVEAQLGIVGNLLSLIKIQGTVFCTANGNIGINATATPIFPNASVQLRCGNGNIVSTTTTNNMGTFSILLNPSEFLVSLIAERCNIVVTTPLSNCNATLPSIGGLLSRMDFAGKTVEGLINMLNVVPNEFQYLESL</sequence>
<dbReference type="PANTHER" id="PTHR34458">
    <property type="entry name" value="POLLEN OLE E 1 ALLERGEN AND EXTENSIN FAMILY PROTEIN-RELATED"/>
    <property type="match status" value="1"/>
</dbReference>
<evidence type="ECO:0000313" key="2">
    <source>
        <dbReference type="EMBL" id="CAK9318512.1"/>
    </source>
</evidence>
<protein>
    <recommendedName>
        <fullName evidence="4">Phylloplanin-like</fullName>
    </recommendedName>
</protein>
<accession>A0ABP0YDF6</accession>
<gene>
    <name evidence="2" type="ORF">CITCOLO1_LOCUS10481</name>
</gene>
<dbReference type="Pfam" id="PF01190">
    <property type="entry name" value="Pollen_Ole_e_1"/>
    <property type="match status" value="1"/>
</dbReference>
<evidence type="ECO:0008006" key="4">
    <source>
        <dbReference type="Google" id="ProtNLM"/>
    </source>
</evidence>
<keyword evidence="1" id="KW-0732">Signal</keyword>